<feature type="chain" id="PRO_5017375494" evidence="2">
    <location>
        <begin position="25"/>
        <end position="132"/>
    </location>
</feature>
<dbReference type="AlphaFoldDB" id="A0A395HMA5"/>
<dbReference type="RefSeq" id="XP_025548226.1">
    <property type="nucleotide sequence ID" value="XM_025696462.1"/>
</dbReference>
<dbReference type="GeneID" id="37200751"/>
<evidence type="ECO:0000313" key="3">
    <source>
        <dbReference type="EMBL" id="RAL09072.1"/>
    </source>
</evidence>
<evidence type="ECO:0000256" key="2">
    <source>
        <dbReference type="SAM" id="SignalP"/>
    </source>
</evidence>
<feature type="signal peptide" evidence="2">
    <location>
        <begin position="1"/>
        <end position="24"/>
    </location>
</feature>
<accession>A0A395HMA5</accession>
<name>A0A395HMA5_ASPHC</name>
<gene>
    <name evidence="3" type="ORF">BO97DRAFT_417145</name>
</gene>
<dbReference type="EMBL" id="KZ824307">
    <property type="protein sequence ID" value="RAL09072.1"/>
    <property type="molecule type" value="Genomic_DNA"/>
</dbReference>
<feature type="region of interest" description="Disordered" evidence="1">
    <location>
        <begin position="91"/>
        <end position="132"/>
    </location>
</feature>
<sequence>MAILRYLSLLAFSPTLHWFTRGLAQEEGLATNLLKCLRESDQGMDYFSPRGARVTRHTCPVTDAQCALWLAHDAPKPRHIARHLRRAQVFSEGEGRRPLRPARSEPPAVRTAKQPLKSSECDMVPSVAKTSH</sequence>
<dbReference type="Proteomes" id="UP000248961">
    <property type="component" value="Unassembled WGS sequence"/>
</dbReference>
<keyword evidence="2" id="KW-0732">Signal</keyword>
<reference evidence="3 4" key="1">
    <citation type="submission" date="2018-02" db="EMBL/GenBank/DDBJ databases">
        <title>The genomes of Aspergillus section Nigri reveals drivers in fungal speciation.</title>
        <authorList>
            <consortium name="DOE Joint Genome Institute"/>
            <person name="Vesth T.C."/>
            <person name="Nybo J."/>
            <person name="Theobald S."/>
            <person name="Brandl J."/>
            <person name="Frisvad J.C."/>
            <person name="Nielsen K.F."/>
            <person name="Lyhne E.K."/>
            <person name="Kogle M.E."/>
            <person name="Kuo A."/>
            <person name="Riley R."/>
            <person name="Clum A."/>
            <person name="Nolan M."/>
            <person name="Lipzen A."/>
            <person name="Salamov A."/>
            <person name="Henrissat B."/>
            <person name="Wiebenga A."/>
            <person name="De vries R.P."/>
            <person name="Grigoriev I.V."/>
            <person name="Mortensen U.H."/>
            <person name="Andersen M.R."/>
            <person name="Baker S.E."/>
        </authorList>
    </citation>
    <scope>NUCLEOTIDE SEQUENCE [LARGE SCALE GENOMIC DNA]</scope>
    <source>
        <strain evidence="3 4">CBS 101889</strain>
    </source>
</reference>
<protein>
    <submittedName>
        <fullName evidence="3">Uncharacterized protein</fullName>
    </submittedName>
</protein>
<keyword evidence="4" id="KW-1185">Reference proteome</keyword>
<dbReference type="VEuPathDB" id="FungiDB:BO97DRAFT_417145"/>
<organism evidence="3 4">
    <name type="scientific">Aspergillus homomorphus (strain CBS 101889)</name>
    <dbReference type="NCBI Taxonomy" id="1450537"/>
    <lineage>
        <taxon>Eukaryota</taxon>
        <taxon>Fungi</taxon>
        <taxon>Dikarya</taxon>
        <taxon>Ascomycota</taxon>
        <taxon>Pezizomycotina</taxon>
        <taxon>Eurotiomycetes</taxon>
        <taxon>Eurotiomycetidae</taxon>
        <taxon>Eurotiales</taxon>
        <taxon>Aspergillaceae</taxon>
        <taxon>Aspergillus</taxon>
        <taxon>Aspergillus subgen. Circumdati</taxon>
    </lineage>
</organism>
<evidence type="ECO:0000256" key="1">
    <source>
        <dbReference type="SAM" id="MobiDB-lite"/>
    </source>
</evidence>
<proteinExistence type="predicted"/>
<evidence type="ECO:0000313" key="4">
    <source>
        <dbReference type="Proteomes" id="UP000248961"/>
    </source>
</evidence>